<keyword evidence="2" id="KW-1185">Reference proteome</keyword>
<accession>A0A6N4XF65</accession>
<evidence type="ECO:0000313" key="1">
    <source>
        <dbReference type="EMBL" id="CAA7197590.1"/>
    </source>
</evidence>
<organism evidence="1 2">
    <name type="scientific">Chryseobacterium potabilaquae</name>
    <dbReference type="NCBI Taxonomy" id="2675057"/>
    <lineage>
        <taxon>Bacteria</taxon>
        <taxon>Pseudomonadati</taxon>
        <taxon>Bacteroidota</taxon>
        <taxon>Flavobacteriia</taxon>
        <taxon>Flavobacteriales</taxon>
        <taxon>Weeksellaceae</taxon>
        <taxon>Chryseobacterium group</taxon>
        <taxon>Chryseobacterium</taxon>
    </lineage>
</organism>
<evidence type="ECO:0008006" key="3">
    <source>
        <dbReference type="Google" id="ProtNLM"/>
    </source>
</evidence>
<dbReference type="InterPro" id="IPR043766">
    <property type="entry name" value="BfmA-like"/>
</dbReference>
<sequence>MYIGIHNPKNTVGGNKGSSSDLIEYLTKEDKQKEDSFFINQDNENVQKDDVIKSIDDMGKGLKKDESKFFMLSVNPSSKEQEHIIYKITGKKNKGVENLNSLEKDKYEKELVKYTHNVMGKYAENFDREVNGKKISREDLVYFVKVEYERKYDINSKEVIENRAIKKEISLLNSQKDKYKISALEDGMHRNSNGEIIKSGMRKEGNQSHVHVVVCRYDKEKQTSLSPMSNQKKAENSFDKGIKVGFDRMNFKESCEKEFDKNFDYNREYKETIKSSTRELNHNKAKVTDKEGKVDGVKMLEGIYELGRFGIQTGITITTGGISNIENVVNPEKILKKSVDLLSSEAKQQINKINPFTELVEKLNIKKQVVKEIKKVISKGGMEM</sequence>
<proteinExistence type="predicted"/>
<dbReference type="Proteomes" id="UP000445144">
    <property type="component" value="Unassembled WGS sequence"/>
</dbReference>
<gene>
    <name evidence="1" type="ORF">CHRY9293_03657</name>
</gene>
<name>A0A6N4XF65_9FLAO</name>
<protein>
    <recommendedName>
        <fullName evidence="3">Mobilization protein</fullName>
    </recommendedName>
</protein>
<dbReference type="NCBIfam" id="NF041495">
    <property type="entry name" value="MobB_relaxase"/>
    <property type="match status" value="1"/>
</dbReference>
<dbReference type="Pfam" id="PF18976">
    <property type="entry name" value="DUF5712"/>
    <property type="match status" value="1"/>
</dbReference>
<reference evidence="1 2" key="1">
    <citation type="submission" date="2020-01" db="EMBL/GenBank/DDBJ databases">
        <authorList>
            <person name="Rodrigo-Torres L."/>
            <person name="Arahal R. D."/>
            <person name="Lucena T."/>
        </authorList>
    </citation>
    <scope>NUCLEOTIDE SEQUENCE [LARGE SCALE GENOMIC DNA]</scope>
    <source>
        <strain evidence="1 2">CECT 9293</strain>
    </source>
</reference>
<dbReference type="EMBL" id="CACVBR010000075">
    <property type="protein sequence ID" value="CAA7197590.1"/>
    <property type="molecule type" value="Genomic_DNA"/>
</dbReference>
<dbReference type="AlphaFoldDB" id="A0A6N4XF65"/>
<evidence type="ECO:0000313" key="2">
    <source>
        <dbReference type="Proteomes" id="UP000445144"/>
    </source>
</evidence>
<dbReference type="InterPro" id="IPR048098">
    <property type="entry name" value="MobB"/>
</dbReference>
<dbReference type="RefSeq" id="WP_162034238.1">
    <property type="nucleotide sequence ID" value="NZ_CACVBR010000075.1"/>
</dbReference>